<organism evidence="9 10">
    <name type="scientific">Caulobacter hibisci</name>
    <dbReference type="NCBI Taxonomy" id="2035993"/>
    <lineage>
        <taxon>Bacteria</taxon>
        <taxon>Pseudomonadati</taxon>
        <taxon>Pseudomonadota</taxon>
        <taxon>Alphaproteobacteria</taxon>
        <taxon>Caulobacterales</taxon>
        <taxon>Caulobacteraceae</taxon>
        <taxon>Caulobacter</taxon>
    </lineage>
</organism>
<dbReference type="InterPro" id="IPR011495">
    <property type="entry name" value="Sig_transdc_His_kin_sub2_dim/P"/>
</dbReference>
<evidence type="ECO:0000313" key="9">
    <source>
        <dbReference type="EMBL" id="MBI1684894.1"/>
    </source>
</evidence>
<dbReference type="EC" id="2.7.13.3" evidence="2"/>
<dbReference type="Pfam" id="PF02518">
    <property type="entry name" value="HATPase_c"/>
    <property type="match status" value="1"/>
</dbReference>
<evidence type="ECO:0000256" key="6">
    <source>
        <dbReference type="ARBA" id="ARBA00022777"/>
    </source>
</evidence>
<dbReference type="Pfam" id="PF07568">
    <property type="entry name" value="HisKA_2"/>
    <property type="match status" value="1"/>
</dbReference>
<reference evidence="9 10" key="1">
    <citation type="submission" date="2020-11" db="EMBL/GenBank/DDBJ databases">
        <title>genome sequence of strain KACC 18849.</title>
        <authorList>
            <person name="Gao J."/>
            <person name="Zhang X."/>
        </authorList>
    </citation>
    <scope>NUCLEOTIDE SEQUENCE [LARGE SCALE GENOMIC DNA]</scope>
    <source>
        <strain evidence="9 10">KACC 18849</strain>
    </source>
</reference>
<feature type="domain" description="Histidine kinase/HSP90-like ATPase" evidence="8">
    <location>
        <begin position="245"/>
        <end position="341"/>
    </location>
</feature>
<keyword evidence="7" id="KW-0067">ATP-binding</keyword>
<name>A0ABS0SZB7_9CAUL</name>
<evidence type="ECO:0000256" key="1">
    <source>
        <dbReference type="ARBA" id="ARBA00000085"/>
    </source>
</evidence>
<sequence>MAAHSILHKDAGNGLALAIVASSTEPLLLLDQDQTVIAASASFCLAFHIEPIGIAGQRITDLGSGEWNVPQLKSLLSATASGSAQVDAYELELKVPGLASRQLVLNAEKLVFGGPETKLLLLAVADVTDQRLAVKVRDDLVREKAAMLKELQHRVANSLQIIASVLLQSARKVQSEETRGHLHNAHHRVMSVAAVQRQLVTTGEPEVGLAGYFTELCASIAASMIPDPGQLTLSVECDASATDSETSVSLGLIITELVINALKHGFPPGHRGMIKVSYRSRGANWSMSVTDNGVGMPTGGAEKPGLGTSIVRALATQLKADVRVVDMTPGTAVLIEHKAFAGPGVEPPMALAV</sequence>
<comment type="caution">
    <text evidence="9">The sequence shown here is derived from an EMBL/GenBank/DDBJ whole genome shotgun (WGS) entry which is preliminary data.</text>
</comment>
<gene>
    <name evidence="9" type="ORF">I4Q42_14570</name>
</gene>
<dbReference type="SUPFAM" id="SSF55874">
    <property type="entry name" value="ATPase domain of HSP90 chaperone/DNA topoisomerase II/histidine kinase"/>
    <property type="match status" value="1"/>
</dbReference>
<dbReference type="Gene3D" id="3.30.565.10">
    <property type="entry name" value="Histidine kinase-like ATPase, C-terminal domain"/>
    <property type="match status" value="1"/>
</dbReference>
<proteinExistence type="predicted"/>
<evidence type="ECO:0000256" key="7">
    <source>
        <dbReference type="ARBA" id="ARBA00022840"/>
    </source>
</evidence>
<evidence type="ECO:0000256" key="2">
    <source>
        <dbReference type="ARBA" id="ARBA00012438"/>
    </source>
</evidence>
<dbReference type="RefSeq" id="WP_198576805.1">
    <property type="nucleotide sequence ID" value="NZ_JADWOX010000009.1"/>
</dbReference>
<dbReference type="Proteomes" id="UP000639859">
    <property type="component" value="Unassembled WGS sequence"/>
</dbReference>
<dbReference type="PANTHER" id="PTHR41523:SF8">
    <property type="entry name" value="ETHYLENE RESPONSE SENSOR PROTEIN"/>
    <property type="match status" value="1"/>
</dbReference>
<dbReference type="InterPro" id="IPR036890">
    <property type="entry name" value="HATPase_C_sf"/>
</dbReference>
<accession>A0ABS0SZB7</accession>
<evidence type="ECO:0000259" key="8">
    <source>
        <dbReference type="SMART" id="SM00387"/>
    </source>
</evidence>
<evidence type="ECO:0000256" key="5">
    <source>
        <dbReference type="ARBA" id="ARBA00022741"/>
    </source>
</evidence>
<dbReference type="EMBL" id="JADWOX010000009">
    <property type="protein sequence ID" value="MBI1684894.1"/>
    <property type="molecule type" value="Genomic_DNA"/>
</dbReference>
<comment type="catalytic activity">
    <reaction evidence="1">
        <text>ATP + protein L-histidine = ADP + protein N-phospho-L-histidine.</text>
        <dbReference type="EC" id="2.7.13.3"/>
    </reaction>
</comment>
<keyword evidence="4" id="KW-0808">Transferase</keyword>
<keyword evidence="3" id="KW-0597">Phosphoprotein</keyword>
<keyword evidence="6 9" id="KW-0418">Kinase</keyword>
<dbReference type="GO" id="GO:0016301">
    <property type="term" value="F:kinase activity"/>
    <property type="evidence" value="ECO:0007669"/>
    <property type="project" value="UniProtKB-KW"/>
</dbReference>
<dbReference type="SMART" id="SM00387">
    <property type="entry name" value="HATPase_c"/>
    <property type="match status" value="1"/>
</dbReference>
<keyword evidence="10" id="KW-1185">Reference proteome</keyword>
<evidence type="ECO:0000256" key="3">
    <source>
        <dbReference type="ARBA" id="ARBA00022553"/>
    </source>
</evidence>
<dbReference type="InterPro" id="IPR003594">
    <property type="entry name" value="HATPase_dom"/>
</dbReference>
<dbReference type="PANTHER" id="PTHR41523">
    <property type="entry name" value="TWO-COMPONENT SYSTEM SENSOR PROTEIN"/>
    <property type="match status" value="1"/>
</dbReference>
<evidence type="ECO:0000313" key="10">
    <source>
        <dbReference type="Proteomes" id="UP000639859"/>
    </source>
</evidence>
<evidence type="ECO:0000256" key="4">
    <source>
        <dbReference type="ARBA" id="ARBA00022679"/>
    </source>
</evidence>
<keyword evidence="5" id="KW-0547">Nucleotide-binding</keyword>
<protein>
    <recommendedName>
        <fullName evidence="2">histidine kinase</fullName>
        <ecNumber evidence="2">2.7.13.3</ecNumber>
    </recommendedName>
</protein>